<dbReference type="NCBIfam" id="TIGR00084">
    <property type="entry name" value="ruvA"/>
    <property type="match status" value="1"/>
</dbReference>
<keyword evidence="8" id="KW-0378">Hydrolase</keyword>
<dbReference type="SUPFAM" id="SSF46929">
    <property type="entry name" value="DNA helicase RuvA subunit, C-terminal domain"/>
    <property type="match status" value="1"/>
</dbReference>
<dbReference type="Gene3D" id="1.10.8.10">
    <property type="entry name" value="DNA helicase RuvA subunit, C-terminal domain"/>
    <property type="match status" value="1"/>
</dbReference>
<gene>
    <name evidence="6 8" type="primary">ruvA</name>
    <name evidence="8" type="ORF">GCM10008090_22140</name>
</gene>
<reference evidence="8" key="2">
    <citation type="submission" date="2020-09" db="EMBL/GenBank/DDBJ databases">
        <authorList>
            <person name="Sun Q."/>
            <person name="Kim S."/>
        </authorList>
    </citation>
    <scope>NUCLEOTIDE SEQUENCE</scope>
    <source>
        <strain evidence="8">KCTC 12711</strain>
    </source>
</reference>
<dbReference type="Gene3D" id="1.10.150.20">
    <property type="entry name" value="5' to 3' exonuclease, C-terminal subdomain"/>
    <property type="match status" value="1"/>
</dbReference>
<keyword evidence="2 6" id="KW-0227">DNA damage</keyword>
<dbReference type="Gene3D" id="2.40.50.140">
    <property type="entry name" value="Nucleic acid-binding proteins"/>
    <property type="match status" value="1"/>
</dbReference>
<evidence type="ECO:0000256" key="3">
    <source>
        <dbReference type="ARBA" id="ARBA00023125"/>
    </source>
</evidence>
<feature type="domain" description="Helix-hairpin-helix DNA-binding motif class 1" evidence="7">
    <location>
        <begin position="108"/>
        <end position="127"/>
    </location>
</feature>
<organism evidence="8 9">
    <name type="scientific">Arenicella chitinivorans</name>
    <dbReference type="NCBI Taxonomy" id="1329800"/>
    <lineage>
        <taxon>Bacteria</taxon>
        <taxon>Pseudomonadati</taxon>
        <taxon>Pseudomonadota</taxon>
        <taxon>Gammaproteobacteria</taxon>
        <taxon>Arenicellales</taxon>
        <taxon>Arenicellaceae</taxon>
        <taxon>Arenicella</taxon>
    </lineage>
</organism>
<dbReference type="GO" id="GO:0005524">
    <property type="term" value="F:ATP binding"/>
    <property type="evidence" value="ECO:0007669"/>
    <property type="project" value="InterPro"/>
</dbReference>
<keyword evidence="4 6" id="KW-0233">DNA recombination</keyword>
<dbReference type="SUPFAM" id="SSF47781">
    <property type="entry name" value="RuvA domain 2-like"/>
    <property type="match status" value="1"/>
</dbReference>
<keyword evidence="1 6" id="KW-0963">Cytoplasm</keyword>
<accession>A0A918RV98</accession>
<keyword evidence="8" id="KW-0067">ATP-binding</keyword>
<dbReference type="Pfam" id="PF01330">
    <property type="entry name" value="RuvA_N"/>
    <property type="match status" value="1"/>
</dbReference>
<dbReference type="InterPro" id="IPR011114">
    <property type="entry name" value="RuvA_C"/>
</dbReference>
<dbReference type="Proteomes" id="UP000614811">
    <property type="component" value="Unassembled WGS sequence"/>
</dbReference>
<comment type="caution">
    <text evidence="6">Lacks conserved residue(s) required for the propagation of feature annotation.</text>
</comment>
<keyword evidence="3 6" id="KW-0238">DNA-binding</keyword>
<dbReference type="InterPro" id="IPR036267">
    <property type="entry name" value="RuvA_C_sf"/>
</dbReference>
<evidence type="ECO:0000256" key="2">
    <source>
        <dbReference type="ARBA" id="ARBA00022763"/>
    </source>
</evidence>
<reference evidence="8" key="1">
    <citation type="journal article" date="2014" name="Int. J. Syst. Evol. Microbiol.">
        <title>Complete genome sequence of Corynebacterium casei LMG S-19264T (=DSM 44701T), isolated from a smear-ripened cheese.</title>
        <authorList>
            <consortium name="US DOE Joint Genome Institute (JGI-PGF)"/>
            <person name="Walter F."/>
            <person name="Albersmeier A."/>
            <person name="Kalinowski J."/>
            <person name="Ruckert C."/>
        </authorList>
    </citation>
    <scope>NUCLEOTIDE SEQUENCE</scope>
    <source>
        <strain evidence="8">KCTC 12711</strain>
    </source>
</reference>
<keyword evidence="5 6" id="KW-0234">DNA repair</keyword>
<dbReference type="InterPro" id="IPR013849">
    <property type="entry name" value="DNA_helicase_Holl-junc_RuvA_I"/>
</dbReference>
<dbReference type="SUPFAM" id="SSF50249">
    <property type="entry name" value="Nucleic acid-binding proteins"/>
    <property type="match status" value="1"/>
</dbReference>
<comment type="similarity">
    <text evidence="6">Belongs to the RuvA family.</text>
</comment>
<evidence type="ECO:0000256" key="6">
    <source>
        <dbReference type="HAMAP-Rule" id="MF_00031"/>
    </source>
</evidence>
<sequence length="201" mass="21987">MIAWLQGQLIEKQAPEVVLNVQGVGYELEAPMSTFYDLPDVGETVTLFVHMVVREDAQLLFGFSKRQQREMFRSLIKVNGVGPKVALAVLSTLSAQELVLAMANDDVTQLCKVPGIGKKTAQRLLVEMKDRLAKEFGDISVSGDTGAPATSQRHDAIAALVSLGYKNTDASRVVKALPDDLSSEEYIRRALRDLSGNILQN</sequence>
<comment type="domain">
    <text evidence="6">Has three domains with a flexible linker between the domains II and III and assumes an 'L' shape. Domain III is highly mobile and contacts RuvB.</text>
</comment>
<evidence type="ECO:0000259" key="7">
    <source>
        <dbReference type="SMART" id="SM00278"/>
    </source>
</evidence>
<comment type="function">
    <text evidence="6">The RuvA-RuvB-RuvC complex processes Holliday junction (HJ) DNA during genetic recombination and DNA repair, while the RuvA-RuvB complex plays an important role in the rescue of blocked DNA replication forks via replication fork reversal (RFR). RuvA specifically binds to HJ cruciform DNA, conferring on it an open structure. The RuvB hexamer acts as an ATP-dependent pump, pulling dsDNA into and through the RuvAB complex. HJ branch migration allows RuvC to scan DNA until it finds its consensus sequence, where it cleaves and resolves the cruciform DNA.</text>
</comment>
<dbReference type="Pfam" id="PF07499">
    <property type="entry name" value="RuvA_C"/>
    <property type="match status" value="1"/>
</dbReference>
<keyword evidence="8" id="KW-0347">Helicase</keyword>
<dbReference type="EMBL" id="BMXA01000003">
    <property type="protein sequence ID" value="GHA11903.1"/>
    <property type="molecule type" value="Genomic_DNA"/>
</dbReference>
<keyword evidence="9" id="KW-1185">Reference proteome</keyword>
<comment type="subcellular location">
    <subcellularLocation>
        <location evidence="6">Cytoplasm</location>
    </subcellularLocation>
</comment>
<evidence type="ECO:0000256" key="1">
    <source>
        <dbReference type="ARBA" id="ARBA00022490"/>
    </source>
</evidence>
<evidence type="ECO:0000256" key="4">
    <source>
        <dbReference type="ARBA" id="ARBA00023172"/>
    </source>
</evidence>
<dbReference type="Pfam" id="PF14520">
    <property type="entry name" value="HHH_5"/>
    <property type="match status" value="1"/>
</dbReference>
<dbReference type="InterPro" id="IPR010994">
    <property type="entry name" value="RuvA_2-like"/>
</dbReference>
<comment type="subunit">
    <text evidence="6">Homotetramer. Forms an RuvA(8)-RuvB(12)-Holliday junction (HJ) complex. HJ DNA is sandwiched between 2 RuvA tetramers; dsDNA enters through RuvA and exits via RuvB. An RuvB hexamer assembles on each DNA strand where it exits the tetramer. Each RuvB hexamer is contacted by two RuvA subunits (via domain III) on 2 adjacent RuvB subunits; this complex drives branch migration. In the full resolvosome a probable DNA-RuvA(4)-RuvB(12)-RuvC(2) complex forms which resolves the HJ.</text>
</comment>
<feature type="region of interest" description="Domain III" evidence="6">
    <location>
        <begin position="150"/>
        <end position="201"/>
    </location>
</feature>
<dbReference type="CDD" id="cd14332">
    <property type="entry name" value="UBA_RuvA_C"/>
    <property type="match status" value="1"/>
</dbReference>
<dbReference type="GO" id="GO:0009379">
    <property type="term" value="C:Holliday junction helicase complex"/>
    <property type="evidence" value="ECO:0007669"/>
    <property type="project" value="InterPro"/>
</dbReference>
<dbReference type="RefSeq" id="WP_189400932.1">
    <property type="nucleotide sequence ID" value="NZ_BMXA01000003.1"/>
</dbReference>
<protein>
    <recommendedName>
        <fullName evidence="6">Holliday junction branch migration complex subunit RuvA</fullName>
    </recommendedName>
</protein>
<dbReference type="HAMAP" id="MF_00031">
    <property type="entry name" value="DNA_HJ_migration_RuvA"/>
    <property type="match status" value="1"/>
</dbReference>
<dbReference type="InterPro" id="IPR000085">
    <property type="entry name" value="RuvA"/>
</dbReference>
<evidence type="ECO:0000256" key="5">
    <source>
        <dbReference type="ARBA" id="ARBA00023204"/>
    </source>
</evidence>
<dbReference type="GO" id="GO:0000400">
    <property type="term" value="F:four-way junction DNA binding"/>
    <property type="evidence" value="ECO:0007669"/>
    <property type="project" value="UniProtKB-UniRule"/>
</dbReference>
<comment type="caution">
    <text evidence="8">The sequence shown here is derived from an EMBL/GenBank/DDBJ whole genome shotgun (WGS) entry which is preliminary data.</text>
</comment>
<evidence type="ECO:0000313" key="8">
    <source>
        <dbReference type="EMBL" id="GHA11903.1"/>
    </source>
</evidence>
<dbReference type="InterPro" id="IPR003583">
    <property type="entry name" value="Hlx-hairpin-Hlx_DNA-bd_motif"/>
</dbReference>
<feature type="domain" description="Helix-hairpin-helix DNA-binding motif class 1" evidence="7">
    <location>
        <begin position="73"/>
        <end position="92"/>
    </location>
</feature>
<dbReference type="GO" id="GO:0005737">
    <property type="term" value="C:cytoplasm"/>
    <property type="evidence" value="ECO:0007669"/>
    <property type="project" value="UniProtKB-SubCell"/>
</dbReference>
<keyword evidence="8" id="KW-0547">Nucleotide-binding</keyword>
<dbReference type="SMART" id="SM00278">
    <property type="entry name" value="HhH1"/>
    <property type="match status" value="2"/>
</dbReference>
<dbReference type="GO" id="GO:0006310">
    <property type="term" value="P:DNA recombination"/>
    <property type="evidence" value="ECO:0007669"/>
    <property type="project" value="UniProtKB-UniRule"/>
</dbReference>
<dbReference type="GO" id="GO:0009378">
    <property type="term" value="F:four-way junction helicase activity"/>
    <property type="evidence" value="ECO:0007669"/>
    <property type="project" value="InterPro"/>
</dbReference>
<proteinExistence type="inferred from homology"/>
<feature type="region of interest" description="Domain I" evidence="6">
    <location>
        <begin position="1"/>
        <end position="64"/>
    </location>
</feature>
<dbReference type="AlphaFoldDB" id="A0A918RV98"/>
<name>A0A918RV98_9GAMM</name>
<dbReference type="GO" id="GO:0006281">
    <property type="term" value="P:DNA repair"/>
    <property type="evidence" value="ECO:0007669"/>
    <property type="project" value="UniProtKB-UniRule"/>
</dbReference>
<dbReference type="GO" id="GO:0048476">
    <property type="term" value="C:Holliday junction resolvase complex"/>
    <property type="evidence" value="ECO:0007669"/>
    <property type="project" value="UniProtKB-UniRule"/>
</dbReference>
<dbReference type="InterPro" id="IPR012340">
    <property type="entry name" value="NA-bd_OB-fold"/>
</dbReference>
<evidence type="ECO:0000313" key="9">
    <source>
        <dbReference type="Proteomes" id="UP000614811"/>
    </source>
</evidence>